<evidence type="ECO:0000313" key="1">
    <source>
        <dbReference type="Proteomes" id="UP000887579"/>
    </source>
</evidence>
<proteinExistence type="predicted"/>
<name>A0AC34FK94_9BILA</name>
<organism evidence="1 2">
    <name type="scientific">Panagrolaimus sp. ES5</name>
    <dbReference type="NCBI Taxonomy" id="591445"/>
    <lineage>
        <taxon>Eukaryota</taxon>
        <taxon>Metazoa</taxon>
        <taxon>Ecdysozoa</taxon>
        <taxon>Nematoda</taxon>
        <taxon>Chromadorea</taxon>
        <taxon>Rhabditida</taxon>
        <taxon>Tylenchina</taxon>
        <taxon>Panagrolaimomorpha</taxon>
        <taxon>Panagrolaimoidea</taxon>
        <taxon>Panagrolaimidae</taxon>
        <taxon>Panagrolaimus</taxon>
    </lineage>
</organism>
<dbReference type="Proteomes" id="UP000887579">
    <property type="component" value="Unplaced"/>
</dbReference>
<evidence type="ECO:0000313" key="2">
    <source>
        <dbReference type="WBParaSite" id="ES5_v2.g17641.t1"/>
    </source>
</evidence>
<sequence length="872" mass="99339">MDIAKFDGLRLDDSVRPLDQAHVIALSEIAKEEKFYQTPIIGYQTGDNIWVVDGNHRIKAILLHNENNPNDPIKDITFTFLIRPKSSNISGDQMLTLQQKLTLISLAEDSAKDFKKSLTKIQIMRNSRVILKNCPEVLGIPPLPKNGRTNYHHEKECQAAIADFFHVSKDLVLRIIWKVVRISDEDSEKIFDLFEKLPSGFTGEDYDLLFNKYPHGRNQVLEILRSIGPQSLTLSQIQKKLKNVEKEFFSLLKDYGAYNKDKNEKWHFDYIAGNAMVNMENGEKILAKYISAKTKNLHRQSSVEEKLNFFKKHFKTWLQERTRPSPTIEQHGSESVRNELSQSIPNFPDIEWFNNFLKPQIDNGYEAAAAICVYSEIQRLRHKKALPECYKFFEKYLLDDKTFDYRKLFSEKQKEGALDESSSNQSESNDSAMSTIPAAVLHKKRGNKRKRKVSVVGKSKKSRRTENNSNMVMSADQDVTSEQPVAVVEEVQTDPPFILHLTPPISPNSPPVQEIILPVNAILHSPQTQFPHSNTQRDAEAEQISYLTPPISPNSPPLQEPAFPLNDTSLSPQIQPPQTNEQSTQQDADAEHIFDTVSEHLEDNQVHQEGQTLSQFNSPLASPVSQTDPILHQHIRTNAFSNSRQTPHMQQQSYLRNLPTLQHSEVEQFFASSSQQPSDAPPHSSDAPQQPRDAPQQSIVAPQPPRFAPQQPNDAPPHQSDFPQQLSDAPQQSIVAPQPRRFASQQPSDAPPPSSDFPQQPIFATQQPRVRQNIPNFDWPMSINSQLSEQPGLFSYHPSHTQQTVQMQQQYPQAYQQLCHGYLQNNQFPMQFYASTGLNQPNGYLHPPQYNYNANYLTALTKLCPNLFNNNN</sequence>
<protein>
    <submittedName>
        <fullName evidence="2">Uncharacterized protein</fullName>
    </submittedName>
</protein>
<dbReference type="WBParaSite" id="ES5_v2.g17641.t1">
    <property type="protein sequence ID" value="ES5_v2.g17641.t1"/>
    <property type="gene ID" value="ES5_v2.g17641"/>
</dbReference>
<accession>A0AC34FK94</accession>
<reference evidence="2" key="1">
    <citation type="submission" date="2022-11" db="UniProtKB">
        <authorList>
            <consortium name="WormBaseParasite"/>
        </authorList>
    </citation>
    <scope>IDENTIFICATION</scope>
</reference>